<organism evidence="1 2">
    <name type="scientific">Vespula maculifrons</name>
    <name type="common">Eastern yellow jacket</name>
    <name type="synonym">Wasp</name>
    <dbReference type="NCBI Taxonomy" id="7453"/>
    <lineage>
        <taxon>Eukaryota</taxon>
        <taxon>Metazoa</taxon>
        <taxon>Ecdysozoa</taxon>
        <taxon>Arthropoda</taxon>
        <taxon>Hexapoda</taxon>
        <taxon>Insecta</taxon>
        <taxon>Pterygota</taxon>
        <taxon>Neoptera</taxon>
        <taxon>Endopterygota</taxon>
        <taxon>Hymenoptera</taxon>
        <taxon>Apocrita</taxon>
        <taxon>Aculeata</taxon>
        <taxon>Vespoidea</taxon>
        <taxon>Vespidae</taxon>
        <taxon>Vespinae</taxon>
        <taxon>Vespula</taxon>
    </lineage>
</organism>
<reference evidence="1 2" key="1">
    <citation type="journal article" date="2024" name="Ann. Entomol. Soc. Am.">
        <title>Genomic analyses of the southern and eastern yellowjacket wasps (Hymenoptera: Vespidae) reveal evolutionary signatures of social life.</title>
        <authorList>
            <person name="Catto M.A."/>
            <person name="Caine P.B."/>
            <person name="Orr S.E."/>
            <person name="Hunt B.G."/>
            <person name="Goodisman M.A.D."/>
        </authorList>
    </citation>
    <scope>NUCLEOTIDE SEQUENCE [LARGE SCALE GENOMIC DNA]</scope>
    <source>
        <strain evidence="1">232</strain>
        <tissue evidence="1">Head and thorax</tissue>
    </source>
</reference>
<name>A0ABD2B414_VESMC</name>
<dbReference type="Proteomes" id="UP001607303">
    <property type="component" value="Unassembled WGS sequence"/>
</dbReference>
<accession>A0ABD2B414</accession>
<evidence type="ECO:0000313" key="2">
    <source>
        <dbReference type="Proteomes" id="UP001607303"/>
    </source>
</evidence>
<sequence>MEVFRNISKDKYDKLISKAIECEGFHEWKSHEKQRKERIRIVAEAQLDTEEFETRNNYSTDGSPFTPQRNFANLIERSKQNDVS</sequence>
<dbReference type="AlphaFoldDB" id="A0ABD2B414"/>
<gene>
    <name evidence="1" type="ORF">V1477_016755</name>
</gene>
<dbReference type="EMBL" id="JAYRBN010000100">
    <property type="protein sequence ID" value="KAL2727479.1"/>
    <property type="molecule type" value="Genomic_DNA"/>
</dbReference>
<protein>
    <submittedName>
        <fullName evidence="1">Uncharacterized protein</fullName>
    </submittedName>
</protein>
<keyword evidence="2" id="KW-1185">Reference proteome</keyword>
<evidence type="ECO:0000313" key="1">
    <source>
        <dbReference type="EMBL" id="KAL2727479.1"/>
    </source>
</evidence>
<comment type="caution">
    <text evidence="1">The sequence shown here is derived from an EMBL/GenBank/DDBJ whole genome shotgun (WGS) entry which is preliminary data.</text>
</comment>
<proteinExistence type="predicted"/>